<dbReference type="Pfam" id="PF00296">
    <property type="entry name" value="Bac_luciferase"/>
    <property type="match status" value="1"/>
</dbReference>
<dbReference type="InterPro" id="IPR022290">
    <property type="entry name" value="LLM_Atu2307-like"/>
</dbReference>
<evidence type="ECO:0000313" key="5">
    <source>
        <dbReference type="Proteomes" id="UP001235094"/>
    </source>
</evidence>
<organism evidence="4 5">
    <name type="scientific">Ancylobacter amanitiformis</name>
    <dbReference type="NCBI Taxonomy" id="217069"/>
    <lineage>
        <taxon>Bacteria</taxon>
        <taxon>Pseudomonadati</taxon>
        <taxon>Pseudomonadota</taxon>
        <taxon>Alphaproteobacteria</taxon>
        <taxon>Hyphomicrobiales</taxon>
        <taxon>Xanthobacteraceae</taxon>
        <taxon>Ancylobacter</taxon>
    </lineage>
</organism>
<evidence type="ECO:0000313" key="4">
    <source>
        <dbReference type="EMBL" id="MDQ0513178.1"/>
    </source>
</evidence>
<dbReference type="InterPro" id="IPR011251">
    <property type="entry name" value="Luciferase-like_dom"/>
</dbReference>
<keyword evidence="5" id="KW-1185">Reference proteome</keyword>
<dbReference type="PANTHER" id="PTHR30137:SF8">
    <property type="entry name" value="BLR5498 PROTEIN"/>
    <property type="match status" value="1"/>
</dbReference>
<proteinExistence type="predicted"/>
<dbReference type="Gene3D" id="3.20.20.30">
    <property type="entry name" value="Luciferase-like domain"/>
    <property type="match status" value="1"/>
</dbReference>
<protein>
    <submittedName>
        <fullName evidence="4">LLM family oxidoreductase</fullName>
    </submittedName>
</protein>
<feature type="domain" description="Luciferase-like" evidence="3">
    <location>
        <begin position="42"/>
        <end position="330"/>
    </location>
</feature>
<sequence>MRDPSASTAGVCARAEHGASAQSGKVTMEIGIDSFAATIPNPATGQTLPAADRMEALLAEVETADRAGLDVFGIGEHHRKEFLDSAPAVILAAAAARTRSIRLTSAVTVLSAADPVRVFQDFATIDLIAKGRAEIVVGRGSFGEAYPLFGFAREDYDALFAEKLDLLLKLREATTISWRGRFRPALTGQGVFPRPYQDRIPIWLGVGGTPQSFARAGTLGLPLMVAIIGGSFSRFRPLVDLYREAGRQAGHPPEMLKVGIHAMGFVGDTDRGAADAFFPGWAHMFTEIGRERGWPTATRAQFDAMCGPQGAFLIGNPQTVRDKILAASETLGGISRLTFQMSSAMLETEAMQRSITLLGTEVSPAVKAALEQRP</sequence>
<keyword evidence="2" id="KW-0503">Monooxygenase</keyword>
<dbReference type="InterPro" id="IPR050766">
    <property type="entry name" value="Bact_Lucif_Oxidored"/>
</dbReference>
<accession>A0ABU0LX54</accession>
<dbReference type="EMBL" id="JAUSVR010000023">
    <property type="protein sequence ID" value="MDQ0513178.1"/>
    <property type="molecule type" value="Genomic_DNA"/>
</dbReference>
<dbReference type="InterPro" id="IPR036661">
    <property type="entry name" value="Luciferase-like_sf"/>
</dbReference>
<evidence type="ECO:0000256" key="1">
    <source>
        <dbReference type="ARBA" id="ARBA00023002"/>
    </source>
</evidence>
<comment type="caution">
    <text evidence="4">The sequence shown here is derived from an EMBL/GenBank/DDBJ whole genome shotgun (WGS) entry which is preliminary data.</text>
</comment>
<name>A0ABU0LX54_9HYPH</name>
<dbReference type="PANTHER" id="PTHR30137">
    <property type="entry name" value="LUCIFERASE-LIKE MONOOXYGENASE"/>
    <property type="match status" value="1"/>
</dbReference>
<evidence type="ECO:0000256" key="2">
    <source>
        <dbReference type="ARBA" id="ARBA00023033"/>
    </source>
</evidence>
<dbReference type="SUPFAM" id="SSF51679">
    <property type="entry name" value="Bacterial luciferase-like"/>
    <property type="match status" value="1"/>
</dbReference>
<keyword evidence="1" id="KW-0560">Oxidoreductase</keyword>
<evidence type="ECO:0000259" key="3">
    <source>
        <dbReference type="Pfam" id="PF00296"/>
    </source>
</evidence>
<dbReference type="Proteomes" id="UP001235094">
    <property type="component" value="Unassembled WGS sequence"/>
</dbReference>
<dbReference type="NCBIfam" id="TIGR03858">
    <property type="entry name" value="LLM_2I7G"/>
    <property type="match status" value="1"/>
</dbReference>
<reference evidence="4 5" key="1">
    <citation type="submission" date="2023-07" db="EMBL/GenBank/DDBJ databases">
        <title>Genomic Encyclopedia of Type Strains, Phase IV (KMG-IV): sequencing the most valuable type-strain genomes for metagenomic binning, comparative biology and taxonomic classification.</title>
        <authorList>
            <person name="Goeker M."/>
        </authorList>
    </citation>
    <scope>NUCLEOTIDE SEQUENCE [LARGE SCALE GENOMIC DNA]</scope>
    <source>
        <strain evidence="4 5">DSM 15561</strain>
    </source>
</reference>
<gene>
    <name evidence="4" type="ORF">QOZ99_004096</name>
</gene>